<keyword evidence="2" id="KW-1185">Reference proteome</keyword>
<name>A0A151QV22_CAJCA</name>
<evidence type="ECO:0000313" key="1">
    <source>
        <dbReference type="EMBL" id="KYP34099.1"/>
    </source>
</evidence>
<accession>A0A151QV22</accession>
<sequence>MKDWIPHEIFESIIHHPPPISSARSDVICWGLALDGVFSIKSFYAVVTPQFL</sequence>
<organism evidence="1 2">
    <name type="scientific">Cajanus cajan</name>
    <name type="common">Pigeon pea</name>
    <name type="synonym">Cajanus indicus</name>
    <dbReference type="NCBI Taxonomy" id="3821"/>
    <lineage>
        <taxon>Eukaryota</taxon>
        <taxon>Viridiplantae</taxon>
        <taxon>Streptophyta</taxon>
        <taxon>Embryophyta</taxon>
        <taxon>Tracheophyta</taxon>
        <taxon>Spermatophyta</taxon>
        <taxon>Magnoliopsida</taxon>
        <taxon>eudicotyledons</taxon>
        <taxon>Gunneridae</taxon>
        <taxon>Pentapetalae</taxon>
        <taxon>rosids</taxon>
        <taxon>fabids</taxon>
        <taxon>Fabales</taxon>
        <taxon>Fabaceae</taxon>
        <taxon>Papilionoideae</taxon>
        <taxon>50 kb inversion clade</taxon>
        <taxon>NPAAA clade</taxon>
        <taxon>indigoferoid/millettioid clade</taxon>
        <taxon>Phaseoleae</taxon>
        <taxon>Cajanus</taxon>
    </lineage>
</organism>
<dbReference type="AlphaFoldDB" id="A0A151QV22"/>
<dbReference type="Proteomes" id="UP000075243">
    <property type="component" value="Unassembled WGS sequence"/>
</dbReference>
<reference evidence="1" key="1">
    <citation type="journal article" date="2012" name="Nat. Biotechnol.">
        <title>Draft genome sequence of pigeonpea (Cajanus cajan), an orphan legume crop of resource-poor farmers.</title>
        <authorList>
            <person name="Varshney R.K."/>
            <person name="Chen W."/>
            <person name="Li Y."/>
            <person name="Bharti A.K."/>
            <person name="Saxena R.K."/>
            <person name="Schlueter J.A."/>
            <person name="Donoghue M.T."/>
            <person name="Azam S."/>
            <person name="Fan G."/>
            <person name="Whaley A.M."/>
            <person name="Farmer A.D."/>
            <person name="Sheridan J."/>
            <person name="Iwata A."/>
            <person name="Tuteja R."/>
            <person name="Penmetsa R.V."/>
            <person name="Wu W."/>
            <person name="Upadhyaya H.D."/>
            <person name="Yang S.P."/>
            <person name="Shah T."/>
            <person name="Saxena K.B."/>
            <person name="Michael T."/>
            <person name="McCombie W.R."/>
            <person name="Yang B."/>
            <person name="Zhang G."/>
            <person name="Yang H."/>
            <person name="Wang J."/>
            <person name="Spillane C."/>
            <person name="Cook D.R."/>
            <person name="May G.D."/>
            <person name="Xu X."/>
            <person name="Jackson S.A."/>
        </authorList>
    </citation>
    <scope>NUCLEOTIDE SEQUENCE [LARGE SCALE GENOMIC DNA]</scope>
</reference>
<gene>
    <name evidence="1" type="ORF">KK1_044982</name>
</gene>
<evidence type="ECO:0000313" key="2">
    <source>
        <dbReference type="Proteomes" id="UP000075243"/>
    </source>
</evidence>
<dbReference type="EMBL" id="KQ484684">
    <property type="protein sequence ID" value="KYP34099.1"/>
    <property type="molecule type" value="Genomic_DNA"/>
</dbReference>
<dbReference type="Gramene" id="C.cajan_42978.t">
    <property type="protein sequence ID" value="C.cajan_42978.t.cds1"/>
    <property type="gene ID" value="C.cajan_42978"/>
</dbReference>
<protein>
    <submittedName>
        <fullName evidence="1">Uncharacterized protein</fullName>
    </submittedName>
</protein>
<proteinExistence type="predicted"/>